<organism evidence="4 5">
    <name type="scientific">Halteria grandinella</name>
    <dbReference type="NCBI Taxonomy" id="5974"/>
    <lineage>
        <taxon>Eukaryota</taxon>
        <taxon>Sar</taxon>
        <taxon>Alveolata</taxon>
        <taxon>Ciliophora</taxon>
        <taxon>Intramacronucleata</taxon>
        <taxon>Spirotrichea</taxon>
        <taxon>Stichotrichia</taxon>
        <taxon>Sporadotrichida</taxon>
        <taxon>Halteriidae</taxon>
        <taxon>Halteria</taxon>
    </lineage>
</organism>
<evidence type="ECO:0000313" key="4">
    <source>
        <dbReference type="EMBL" id="TNV77566.1"/>
    </source>
</evidence>
<dbReference type="InterPro" id="IPR050955">
    <property type="entry name" value="Plant_Biomass_Hydrol_Est"/>
</dbReference>
<evidence type="ECO:0000313" key="5">
    <source>
        <dbReference type="Proteomes" id="UP000785679"/>
    </source>
</evidence>
<dbReference type="PANTHER" id="PTHR43037">
    <property type="entry name" value="UNNAMED PRODUCT-RELATED"/>
    <property type="match status" value="1"/>
</dbReference>
<proteinExistence type="predicted"/>
<dbReference type="PANTHER" id="PTHR43037:SF5">
    <property type="entry name" value="FERULOYL ESTERASE"/>
    <property type="match status" value="1"/>
</dbReference>
<comment type="caution">
    <text evidence="4">The sequence shown here is derived from an EMBL/GenBank/DDBJ whole genome shotgun (WGS) entry which is preliminary data.</text>
</comment>
<gene>
    <name evidence="4" type="ORF">FGO68_gene8980</name>
</gene>
<sequence>MRDQDGNRYWNAFPECCDFYGAGTDDAGYLAALMAEAKAKLSVDGDRIYFIGHSNGGFMVNRMGCQFSRQIAGIITISGSMSKINTYSFYKGQITEIYQYVVPASYKGSITEWRHRYGRHWPAFNLQFPTKVFAWLKDKTRLYQ</sequence>
<dbReference type="Pfam" id="PF08840">
    <property type="entry name" value="BAAT_C"/>
    <property type="match status" value="1"/>
</dbReference>
<evidence type="ECO:0000259" key="3">
    <source>
        <dbReference type="Pfam" id="PF08840"/>
    </source>
</evidence>
<reference evidence="4" key="1">
    <citation type="submission" date="2019-06" db="EMBL/GenBank/DDBJ databases">
        <authorList>
            <person name="Zheng W."/>
        </authorList>
    </citation>
    <scope>NUCLEOTIDE SEQUENCE</scope>
    <source>
        <strain evidence="4">QDHG01</strain>
    </source>
</reference>
<name>A0A8J8NLQ1_HALGN</name>
<dbReference type="InterPro" id="IPR029058">
    <property type="entry name" value="AB_hydrolase_fold"/>
</dbReference>
<dbReference type="InterPro" id="IPR014940">
    <property type="entry name" value="BAAT_C"/>
</dbReference>
<feature type="domain" description="BAAT/Acyl-CoA thioester hydrolase C-terminal" evidence="3">
    <location>
        <begin position="42"/>
        <end position="97"/>
    </location>
</feature>
<dbReference type="AlphaFoldDB" id="A0A8J8NLQ1"/>
<accession>A0A8J8NLQ1</accession>
<evidence type="ECO:0000256" key="2">
    <source>
        <dbReference type="ARBA" id="ARBA00022801"/>
    </source>
</evidence>
<dbReference type="SUPFAM" id="SSF53474">
    <property type="entry name" value="alpha/beta-Hydrolases"/>
    <property type="match status" value="1"/>
</dbReference>
<keyword evidence="2" id="KW-0378">Hydrolase</keyword>
<dbReference type="Proteomes" id="UP000785679">
    <property type="component" value="Unassembled WGS sequence"/>
</dbReference>
<keyword evidence="1" id="KW-0732">Signal</keyword>
<protein>
    <recommendedName>
        <fullName evidence="3">BAAT/Acyl-CoA thioester hydrolase C-terminal domain-containing protein</fullName>
    </recommendedName>
</protein>
<dbReference type="EMBL" id="RRYP01011698">
    <property type="protein sequence ID" value="TNV77566.1"/>
    <property type="molecule type" value="Genomic_DNA"/>
</dbReference>
<keyword evidence="5" id="KW-1185">Reference proteome</keyword>
<dbReference type="GO" id="GO:0016787">
    <property type="term" value="F:hydrolase activity"/>
    <property type="evidence" value="ECO:0007669"/>
    <property type="project" value="UniProtKB-KW"/>
</dbReference>
<dbReference type="Gene3D" id="3.40.50.1820">
    <property type="entry name" value="alpha/beta hydrolase"/>
    <property type="match status" value="1"/>
</dbReference>
<evidence type="ECO:0000256" key="1">
    <source>
        <dbReference type="ARBA" id="ARBA00022729"/>
    </source>
</evidence>